<dbReference type="Proteomes" id="UP000224634">
    <property type="component" value="Unassembled WGS sequence"/>
</dbReference>
<name>A0A2B7WWC1_POLH7</name>
<proteinExistence type="predicted"/>
<gene>
    <name evidence="1" type="ORF">AJ80_09109</name>
</gene>
<dbReference type="OrthoDB" id="4200926at2759"/>
<comment type="caution">
    <text evidence="1">The sequence shown here is derived from an EMBL/GenBank/DDBJ whole genome shotgun (WGS) entry which is preliminary data.</text>
</comment>
<dbReference type="EMBL" id="PDNA01000245">
    <property type="protein sequence ID" value="PGH00857.1"/>
    <property type="molecule type" value="Genomic_DNA"/>
</dbReference>
<evidence type="ECO:0000313" key="1">
    <source>
        <dbReference type="EMBL" id="PGH00857.1"/>
    </source>
</evidence>
<accession>A0A2B7WWC1</accession>
<reference evidence="1 2" key="1">
    <citation type="submission" date="2017-10" db="EMBL/GenBank/DDBJ databases">
        <title>Comparative genomics in systemic dimorphic fungi from Ajellomycetaceae.</title>
        <authorList>
            <person name="Munoz J.F."/>
            <person name="Mcewen J.G."/>
            <person name="Clay O.K."/>
            <person name="Cuomo C.A."/>
        </authorList>
    </citation>
    <scope>NUCLEOTIDE SEQUENCE [LARGE SCALE GENOMIC DNA]</scope>
    <source>
        <strain evidence="1 2">UAMH7299</strain>
    </source>
</reference>
<sequence>MSEATRYEMAARFFRFPITFTLNPSTIRDHYFHPTRTPLSALTASFASDFYKKDTAVYNLALRSPDNEDVFEVIWKTWYPRRNLHPKIDGVWQGFWCRALSPSLEQRREPVTIVQALGHYEELLEVADAHEKSDADVGQKLEEGFRQALVVIDKEEWATEGVLVVCRQEHVAKFGLVTKGGQAVQGKDGGWLAFRMSMEDAVKTVIWDPERRKAEAPTLEAYRDRAFGY</sequence>
<organism evidence="1 2">
    <name type="scientific">Polytolypa hystricis (strain UAMH7299)</name>
    <dbReference type="NCBI Taxonomy" id="1447883"/>
    <lineage>
        <taxon>Eukaryota</taxon>
        <taxon>Fungi</taxon>
        <taxon>Dikarya</taxon>
        <taxon>Ascomycota</taxon>
        <taxon>Pezizomycotina</taxon>
        <taxon>Eurotiomycetes</taxon>
        <taxon>Eurotiomycetidae</taxon>
        <taxon>Onygenales</taxon>
        <taxon>Onygenales incertae sedis</taxon>
        <taxon>Polytolypa</taxon>
    </lineage>
</organism>
<keyword evidence="2" id="KW-1185">Reference proteome</keyword>
<dbReference type="AlphaFoldDB" id="A0A2B7WWC1"/>
<evidence type="ECO:0000313" key="2">
    <source>
        <dbReference type="Proteomes" id="UP000224634"/>
    </source>
</evidence>
<protein>
    <submittedName>
        <fullName evidence="1">Uncharacterized protein</fullName>
    </submittedName>
</protein>